<feature type="region of interest" description="Disordered" evidence="1">
    <location>
        <begin position="381"/>
        <end position="408"/>
    </location>
</feature>
<dbReference type="VEuPathDB" id="ToxoDB:CSUI_001472"/>
<gene>
    <name evidence="2" type="ORF">CSUI_001472</name>
</gene>
<feature type="region of interest" description="Disordered" evidence="1">
    <location>
        <begin position="3103"/>
        <end position="3132"/>
    </location>
</feature>
<feature type="compositionally biased region" description="Polar residues" evidence="1">
    <location>
        <begin position="3122"/>
        <end position="3132"/>
    </location>
</feature>
<feature type="region of interest" description="Disordered" evidence="1">
    <location>
        <begin position="692"/>
        <end position="792"/>
    </location>
</feature>
<feature type="compositionally biased region" description="Polar residues" evidence="1">
    <location>
        <begin position="2323"/>
        <end position="2339"/>
    </location>
</feature>
<comment type="caution">
    <text evidence="2">The sequence shown here is derived from an EMBL/GenBank/DDBJ whole genome shotgun (WGS) entry which is preliminary data.</text>
</comment>
<evidence type="ECO:0000256" key="1">
    <source>
        <dbReference type="SAM" id="MobiDB-lite"/>
    </source>
</evidence>
<feature type="compositionally biased region" description="Polar residues" evidence="1">
    <location>
        <begin position="698"/>
        <end position="717"/>
    </location>
</feature>
<feature type="compositionally biased region" description="Basic and acidic residues" evidence="1">
    <location>
        <begin position="2671"/>
        <end position="2694"/>
    </location>
</feature>
<feature type="compositionally biased region" description="Polar residues" evidence="1">
    <location>
        <begin position="1401"/>
        <end position="1412"/>
    </location>
</feature>
<feature type="compositionally biased region" description="Polar residues" evidence="1">
    <location>
        <begin position="1151"/>
        <end position="1160"/>
    </location>
</feature>
<feature type="compositionally biased region" description="Basic and acidic residues" evidence="1">
    <location>
        <begin position="1725"/>
        <end position="1741"/>
    </location>
</feature>
<feature type="region of interest" description="Disordered" evidence="1">
    <location>
        <begin position="1346"/>
        <end position="1388"/>
    </location>
</feature>
<feature type="compositionally biased region" description="Low complexity" evidence="1">
    <location>
        <begin position="540"/>
        <end position="556"/>
    </location>
</feature>
<evidence type="ECO:0000313" key="3">
    <source>
        <dbReference type="Proteomes" id="UP000221165"/>
    </source>
</evidence>
<feature type="compositionally biased region" description="Basic and acidic residues" evidence="1">
    <location>
        <begin position="1051"/>
        <end position="1062"/>
    </location>
</feature>
<feature type="region of interest" description="Disordered" evidence="1">
    <location>
        <begin position="75"/>
        <end position="198"/>
    </location>
</feature>
<feature type="compositionally biased region" description="Low complexity" evidence="1">
    <location>
        <begin position="1944"/>
        <end position="1961"/>
    </location>
</feature>
<accession>A0A2C6LC61</accession>
<feature type="compositionally biased region" description="Basic and acidic residues" evidence="1">
    <location>
        <begin position="2782"/>
        <end position="2797"/>
    </location>
</feature>
<feature type="compositionally biased region" description="Low complexity" evidence="1">
    <location>
        <begin position="1450"/>
        <end position="1468"/>
    </location>
</feature>
<dbReference type="EMBL" id="MIGC01000582">
    <property type="protein sequence ID" value="PHJ24675.1"/>
    <property type="molecule type" value="Genomic_DNA"/>
</dbReference>
<feature type="region of interest" description="Disordered" evidence="1">
    <location>
        <begin position="1046"/>
        <end position="1075"/>
    </location>
</feature>
<feature type="compositionally biased region" description="Basic residues" evidence="1">
    <location>
        <begin position="1422"/>
        <end position="1431"/>
    </location>
</feature>
<feature type="region of interest" description="Disordered" evidence="1">
    <location>
        <begin position="1703"/>
        <end position="1741"/>
    </location>
</feature>
<protein>
    <submittedName>
        <fullName evidence="2">Ap2 domain transcription factor ap2x-5</fullName>
    </submittedName>
</protein>
<feature type="compositionally biased region" description="Polar residues" evidence="1">
    <location>
        <begin position="382"/>
        <end position="403"/>
    </location>
</feature>
<feature type="compositionally biased region" description="Basic residues" evidence="1">
    <location>
        <begin position="2474"/>
        <end position="2494"/>
    </location>
</feature>
<feature type="region of interest" description="Disordered" evidence="1">
    <location>
        <begin position="2319"/>
        <end position="2341"/>
    </location>
</feature>
<feature type="region of interest" description="Disordered" evidence="1">
    <location>
        <begin position="1401"/>
        <end position="1471"/>
    </location>
</feature>
<feature type="compositionally biased region" description="Low complexity" evidence="1">
    <location>
        <begin position="1369"/>
        <end position="1388"/>
    </location>
</feature>
<reference evidence="2 3" key="1">
    <citation type="journal article" date="2017" name="Int. J. Parasitol.">
        <title>The genome of the protozoan parasite Cystoisospora suis and a reverse vaccinology approach to identify vaccine candidates.</title>
        <authorList>
            <person name="Palmieri N."/>
            <person name="Shrestha A."/>
            <person name="Ruttkowski B."/>
            <person name="Beck T."/>
            <person name="Vogl C."/>
            <person name="Tomley F."/>
            <person name="Blake D.P."/>
            <person name="Joachim A."/>
        </authorList>
    </citation>
    <scope>NUCLEOTIDE SEQUENCE [LARGE SCALE GENOMIC DNA]</scope>
    <source>
        <strain evidence="2 3">Wien I</strain>
    </source>
</reference>
<feature type="region of interest" description="Disordered" evidence="1">
    <location>
        <begin position="2469"/>
        <end position="2501"/>
    </location>
</feature>
<feature type="compositionally biased region" description="Basic and acidic residues" evidence="1">
    <location>
        <begin position="2171"/>
        <end position="2182"/>
    </location>
</feature>
<feature type="region of interest" description="Disordered" evidence="1">
    <location>
        <begin position="1657"/>
        <end position="1691"/>
    </location>
</feature>
<keyword evidence="3" id="KW-1185">Reference proteome</keyword>
<evidence type="ECO:0000313" key="2">
    <source>
        <dbReference type="EMBL" id="PHJ24675.1"/>
    </source>
</evidence>
<feature type="compositionally biased region" description="Polar residues" evidence="1">
    <location>
        <begin position="1126"/>
        <end position="1140"/>
    </location>
</feature>
<feature type="region of interest" description="Disordered" evidence="1">
    <location>
        <begin position="2120"/>
        <end position="2190"/>
    </location>
</feature>
<feature type="compositionally biased region" description="Basic and acidic residues" evidence="1">
    <location>
        <begin position="138"/>
        <end position="147"/>
    </location>
</feature>
<feature type="compositionally biased region" description="Basic residues" evidence="1">
    <location>
        <begin position="2391"/>
        <end position="2401"/>
    </location>
</feature>
<feature type="compositionally biased region" description="Polar residues" evidence="1">
    <location>
        <begin position="126"/>
        <end position="136"/>
    </location>
</feature>
<feature type="region of interest" description="Disordered" evidence="1">
    <location>
        <begin position="540"/>
        <end position="613"/>
    </location>
</feature>
<feature type="compositionally biased region" description="Low complexity" evidence="1">
    <location>
        <begin position="830"/>
        <end position="842"/>
    </location>
</feature>
<feature type="compositionally biased region" description="Low complexity" evidence="1">
    <location>
        <begin position="725"/>
        <end position="753"/>
    </location>
</feature>
<feature type="compositionally biased region" description="Low complexity" evidence="1">
    <location>
        <begin position="2377"/>
        <end position="2386"/>
    </location>
</feature>
<dbReference type="OrthoDB" id="360720at2759"/>
<feature type="region of interest" description="Disordered" evidence="1">
    <location>
        <begin position="2937"/>
        <end position="3056"/>
    </location>
</feature>
<feature type="region of interest" description="Disordered" evidence="1">
    <location>
        <begin position="2630"/>
        <end position="2694"/>
    </location>
</feature>
<feature type="region of interest" description="Disordered" evidence="1">
    <location>
        <begin position="456"/>
        <end position="492"/>
    </location>
</feature>
<feature type="compositionally biased region" description="Basic and acidic residues" evidence="1">
    <location>
        <begin position="585"/>
        <end position="609"/>
    </location>
</feature>
<organism evidence="2 3">
    <name type="scientific">Cystoisospora suis</name>
    <dbReference type="NCBI Taxonomy" id="483139"/>
    <lineage>
        <taxon>Eukaryota</taxon>
        <taxon>Sar</taxon>
        <taxon>Alveolata</taxon>
        <taxon>Apicomplexa</taxon>
        <taxon>Conoidasida</taxon>
        <taxon>Coccidia</taxon>
        <taxon>Eucoccidiorida</taxon>
        <taxon>Eimeriorina</taxon>
        <taxon>Sarcocystidae</taxon>
        <taxon>Cystoisospora</taxon>
    </lineage>
</organism>
<proteinExistence type="predicted"/>
<feature type="region of interest" description="Disordered" evidence="1">
    <location>
        <begin position="27"/>
        <end position="54"/>
    </location>
</feature>
<feature type="region of interest" description="Disordered" evidence="1">
    <location>
        <begin position="1935"/>
        <end position="1971"/>
    </location>
</feature>
<feature type="region of interest" description="Disordered" evidence="1">
    <location>
        <begin position="985"/>
        <end position="1005"/>
    </location>
</feature>
<feature type="region of interest" description="Disordered" evidence="1">
    <location>
        <begin position="2764"/>
        <end position="2811"/>
    </location>
</feature>
<feature type="region of interest" description="Disordered" evidence="1">
    <location>
        <begin position="2370"/>
        <end position="2454"/>
    </location>
</feature>
<feature type="compositionally biased region" description="Polar residues" evidence="1">
    <location>
        <begin position="754"/>
        <end position="779"/>
    </location>
</feature>
<dbReference type="RefSeq" id="XP_067926347.1">
    <property type="nucleotide sequence ID" value="XM_068061678.1"/>
</dbReference>
<dbReference type="GeneID" id="94424889"/>
<feature type="compositionally biased region" description="Low complexity" evidence="1">
    <location>
        <begin position="3023"/>
        <end position="3056"/>
    </location>
</feature>
<feature type="region of interest" description="Disordered" evidence="1">
    <location>
        <begin position="1126"/>
        <end position="1163"/>
    </location>
</feature>
<sequence length="3132" mass="336580">MLHQAVVPAGGTNEATSLAPNYLVCRPAENTPRQSPRTGAGRVTGGFRSFSQANTNASRGVPFVSYFPPVGRPSEESGGAGFLLKTDGRVLPPQQPSPSSRGGSFPRHREIDNGASAGSRKGLGTQGTFPYSTTVEYQGRRLARETEEPSQGIGPTTDGVYGGAGDLSSGSGLSCTDLAPTDRGSLSGVREESEVSFSSSANSRVLGFTCGNSTNGNTLSGDTRGPWTSLKTGNTNLLVSPGHIMNSAACFPNQFFSSSGEAAPPPPPGVVENFGSKGTNNDSFFPANGVKDGNGFLQSDLSWHPLSFPYSGETKPSPMTGAQVYPDRTVELPKYNPFEQPFGRQPLDAAPWSSFTYVPAGQETRGRQAAVYTAGQKEVSMYGNSQASPDQSRLANGENSDTSIHGYYTSPSGCGAGVPRPRGNNTAAAVNANTPDYQGLPTNVYNQAVTLSWDPTHNGEMRNLQPDGNRPFPLSSEGATAAGSGPSGRDAEYETGQIHQLMKNVHENEPVSLQHHNVNGSNSGSAFAFCGGGDCPPHAQTQGGFQGSSSFSGTSTPCEEGVPSTPNRGGDEAVSAWGSSSTSITKDKSRQKCENDSRREGKQNTREDNGWAGGAPGGLCVAKVYFHKNKAAWRTEALIGRSKRQKSFSCKVYGEARARELSEWAKQFALLSGRLPTDAEIPVGNASEMTIPVVDFPPQSSSASSYEEYGNTPSNSSRCRKASHFSEVSGTSSSRSSSFSKSLSSGKVSRSRSPQTTENACPVTSGTPTTSTAPFQDTTPVLPGDSREEDERSVKLRSFAPSTLPPDPFQGVLLPGHHHDHYSHFQQTAPSTSLSLNSPSASQLYPGFSHSENYQGDMQVQRHQNSSYSQMNDLVGSSTPSPLEPGVWYAPPSSSQSQFPPVCFSAPPYSELRQGPSHISEIHGNHTPFRRQEQATDVPVFSPQLAAAVTATAQANSNNNNNGLHHERCRPEHENAAPAAAVTRFQGGSPDMTYTESGSGHEERHRVNGMQTVWLGENRQWRGTTDMERGRAVDLANGWTGHVYGTGPVKGENKQWDDRKPSYTEGQFKGGDATGEKKEKVQRICAVDEGKVREGGAKEEKQFVSDAYPHFSQGDDIWSSKELLYQQSTEQEDSSTTQEGTRLGSGGDIVLNNSFRTSKSGLPGGELQTGLSYCQQGVRKEMIDKQTSHEHSSLAGPPSSCFPHSPLKPPGSSIATPSTTCPGVPSLSSSPPLFSSAILPPAFESASFLPGYHTSPQISLISAGCFYPQSEGGLPRVGGIPASNSPMYYLPLEAHSVTSDDGSVFPSHCTGGENVYTAPQTSLATEDCPGASVLSSGASVLLARENPSVSALSGPRESSEGEKRSGGPSSRTSYNAKSSSSSARLRSIGNSTPSVISSLCETKTHTPLQSTQQKKRTDSTEKRKRVRRSRTKAVNAEASSSVQSWGLPPGGTSTSFSLSPSSSFSSNAPPLPSVSGFADAASPPGLMGASSFLSTSQSTMLQGAHVAACAVSASFSQRKPFEEVLAQAHRCLDREESNTTEVRSETVPGCKLLQQTDNSLSQLRDPFGGLPLSSPDGRIVVLLHPVESRHPLLQPKTDGAAVSGVSPQVSTWGEGSLYGDISRDCLPAQYGVQHEEGVVSQALSVLPSPCVDERKDFFSDGFPPSHLSRQTEVSGQEEAAHHHAATSNIPTSESLLPHYYLSMGDSQNADHRGADGGEDPTVCEPQKRDKDPEPKQESHRDQYIESYAIPSASGEQGTLPLYFYNSAQQQQPAYNVYAMSPCSVDMVKDSHHDTNTQIVWNTNGSCLSGERSVSGFSQPPQGISANEGTAQREEKVWTGPYSQYHHATPDQSMWWSRQKGSDECQDRKEAGGGQEVQNVSTPGTCAFFPPPQHQAFGSEETCKERQKDQWQTACNDVVTAGHVQQGPVSGVVSELESGRPHPVSCEGGSASSFSSLPTLSEGEGGECAQGYEGGRNTTWRKGGGLNKKKNSRKYGVFHHQDDSTDASLSRGQEGFEGLPKAPPLDVSVSPSFLLSDNDEVSCPPLSSSNQNGALFLHPTARDLLGEQGGQGEIFHAYGVTPDMNCPLPVCFSLPQQLCNTVMNGPSASQTDAQEREFLSGHSASKGEGGESAATPGETRRGSGIASSWGSDGLPQESFGRECKEEDEEYEEGRAKKGDHSEGGEGLLSSGEAEWIRERTTYFQEDDEETTFSELEGLGLLTRPKGGRLKRFNVGKKPYSGVRGIYFQQGAWKVRYRGNAEEVVKLFPYTHGVSRDLRSMSKQFKLARQFLRQVIAKGRQLHDSDGEGLSEDEPAWLNKRRAAASTSSSMGRGLESTTSSRLRRHYCHQESFPYMSRHSRGVRGTLDSLSSPVLRECSGSPHDSSSSFHAGRYSRRLTRRTHFLSSPPSDTSSRPLTPKDYYAPAPPSRIASAGGEEEDDWGSEGDFASCGDGQNLSHSQSNGLFGLKWVSSRHESRRKGSKGKRSATTSHRRHYGGPYFGENTGVMHVSSSSSHVKGGRKFAGDAFGREGRSCRGFHDGGKGIGIQEVYVHPSMERMMMTKPISGATFFKPVFFPPLFGPESEPWGLRADRILEEVNSLEEKRNAIIINAMHEHPPAGRHEGGQEDIHMKSRGHIGRGEGTEGNRTGTDVKEDEDASKSYSVGGENVTRQNGREDEKQTTEGQGKDEEKKEEKSCVKSLLVDHKREEDKVMKYMMAMPPLHIQKANAEINNQSSAFCSSSSSSTTSVACLGSPYSSSSSICASPAGVCGTRPVEESSSLPLDMKRDERKRPAERSEGDEGEISLTEKGGEMKRRKIDVQNGQGIREDGVTILTQNGFSPDMRAREVEGEDIKKVPSSFHHRGETEGQEVDGTMMGEERPFMTQEPSHALRLDTPNRQEQLSFSERLHPSICIAGSSFPSTTTITPSFATSSSFSTLLPVESSSRPPSFPFEEHPSSRLSSSQTYSMCAAPPPRYERHRSTAAERRGARRDQFGRFLPGGGSSSPARRTASPKRSTGTPGGGLPQPLSPSSSNSCSSLSMALNSSSSNTSLPSHARVSLSHRHSSLLLSQAHHPIDPERQSAYRLVSSYPWDFLFDSRVPGRFRERTGEGGGAEHGVVPPRNHPSSLFYPQQG</sequence>
<feature type="region of interest" description="Disordered" evidence="1">
    <location>
        <begin position="830"/>
        <end position="853"/>
    </location>
</feature>
<feature type="region of interest" description="Disordered" evidence="1">
    <location>
        <begin position="1998"/>
        <end position="2022"/>
    </location>
</feature>
<feature type="compositionally biased region" description="Basic and acidic residues" evidence="1">
    <location>
        <begin position="2973"/>
        <end position="2992"/>
    </location>
</feature>
<dbReference type="Proteomes" id="UP000221165">
    <property type="component" value="Unassembled WGS sequence"/>
</dbReference>
<feature type="compositionally biased region" description="Polar residues" evidence="1">
    <location>
        <begin position="2402"/>
        <end position="2414"/>
    </location>
</feature>
<name>A0A2C6LC61_9APIC</name>